<evidence type="ECO:0000256" key="2">
    <source>
        <dbReference type="ARBA" id="ARBA00008062"/>
    </source>
</evidence>
<dbReference type="GO" id="GO:0016020">
    <property type="term" value="C:membrane"/>
    <property type="evidence" value="ECO:0007669"/>
    <property type="project" value="UniProtKB-SubCell"/>
</dbReference>
<dbReference type="EMBL" id="CANTFM010000075">
    <property type="protein sequence ID" value="CAI5710564.1"/>
    <property type="molecule type" value="Genomic_DNA"/>
</dbReference>
<comment type="subcellular location">
    <subcellularLocation>
        <location evidence="1">Membrane</location>
        <topology evidence="1">Multi-pass membrane protein</topology>
    </subcellularLocation>
</comment>
<protein>
    <submittedName>
        <fullName evidence="7">Uncharacterized protein</fullName>
    </submittedName>
</protein>
<evidence type="ECO:0000256" key="1">
    <source>
        <dbReference type="ARBA" id="ARBA00004141"/>
    </source>
</evidence>
<evidence type="ECO:0000256" key="3">
    <source>
        <dbReference type="ARBA" id="ARBA00022692"/>
    </source>
</evidence>
<evidence type="ECO:0000256" key="5">
    <source>
        <dbReference type="ARBA" id="ARBA00023136"/>
    </source>
</evidence>
<keyword evidence="8" id="KW-1185">Reference proteome</keyword>
<evidence type="ECO:0000313" key="7">
    <source>
        <dbReference type="EMBL" id="CAI5710564.1"/>
    </source>
</evidence>
<evidence type="ECO:0000313" key="8">
    <source>
        <dbReference type="Proteomes" id="UP001162029"/>
    </source>
</evidence>
<reference evidence="7" key="1">
    <citation type="submission" date="2022-12" db="EMBL/GenBank/DDBJ databases">
        <authorList>
            <person name="Webb A."/>
        </authorList>
    </citation>
    <scope>NUCLEOTIDE SEQUENCE</scope>
    <source>
        <strain evidence="7">Pd1</strain>
    </source>
</reference>
<organism evidence="7 8">
    <name type="scientific">Peronospora destructor</name>
    <dbReference type="NCBI Taxonomy" id="86335"/>
    <lineage>
        <taxon>Eukaryota</taxon>
        <taxon>Sar</taxon>
        <taxon>Stramenopiles</taxon>
        <taxon>Oomycota</taxon>
        <taxon>Peronosporomycetes</taxon>
        <taxon>Peronosporales</taxon>
        <taxon>Peronosporaceae</taxon>
        <taxon>Peronospora</taxon>
    </lineage>
</organism>
<evidence type="ECO:0000256" key="4">
    <source>
        <dbReference type="ARBA" id="ARBA00022989"/>
    </source>
</evidence>
<feature type="transmembrane region" description="Helical" evidence="6">
    <location>
        <begin position="73"/>
        <end position="94"/>
    </location>
</feature>
<accession>A0AAV0SXU9</accession>
<keyword evidence="5 6" id="KW-0472">Membrane</keyword>
<feature type="transmembrane region" description="Helical" evidence="6">
    <location>
        <begin position="106"/>
        <end position="134"/>
    </location>
</feature>
<dbReference type="Gene3D" id="1.20.140.140">
    <property type="entry name" value="Calcium release-activated calcium channel protein Orai"/>
    <property type="match status" value="1"/>
</dbReference>
<dbReference type="InterPro" id="IPR038350">
    <property type="entry name" value="Orai_sf"/>
</dbReference>
<dbReference type="Pfam" id="PF07856">
    <property type="entry name" value="Orai-1"/>
    <property type="match status" value="1"/>
</dbReference>
<keyword evidence="3 6" id="KW-0812">Transmembrane</keyword>
<feature type="transmembrane region" description="Helical" evidence="6">
    <location>
        <begin position="178"/>
        <end position="197"/>
    </location>
</feature>
<comment type="caution">
    <text evidence="7">The sequence shown here is derived from an EMBL/GenBank/DDBJ whole genome shotgun (WGS) entry which is preliminary data.</text>
</comment>
<proteinExistence type="inferred from homology"/>
<sequence>MSAVVDAVFGSYDVKNVKQWRNEDLLYREQQKQWLEDVVRQETEWRCADLKRERRVTKLESEKRLVDAHLQQLQTISQLSAILAFFSIMFIQEIKSLQRDTNQPLVILYGTVACLEFLCMLLCTLTCTVLLLAVTRFVTHTLDGEVRRLSDEEVETVSPFLDWWIGKCEQEWLLAYQLFRIGVSFFLVAIGLISWIVLVKSTIAAVLVSMISVYGLLYYNLWTASRWRYLVQPSKNSRRLSVPLP</sequence>
<dbReference type="AlphaFoldDB" id="A0AAV0SXU9"/>
<dbReference type="InterPro" id="IPR012446">
    <property type="entry name" value="CRAC_channel"/>
</dbReference>
<comment type="similarity">
    <text evidence="2">Belongs to the Orai family.</text>
</comment>
<feature type="transmembrane region" description="Helical" evidence="6">
    <location>
        <begin position="203"/>
        <end position="222"/>
    </location>
</feature>
<dbReference type="Proteomes" id="UP001162029">
    <property type="component" value="Unassembled WGS sequence"/>
</dbReference>
<name>A0AAV0SXU9_9STRA</name>
<gene>
    <name evidence="7" type="ORF">PDE001_LOCUS463</name>
</gene>
<keyword evidence="4 6" id="KW-1133">Transmembrane helix</keyword>
<evidence type="ECO:0000256" key="6">
    <source>
        <dbReference type="SAM" id="Phobius"/>
    </source>
</evidence>